<feature type="region of interest" description="Disordered" evidence="1">
    <location>
        <begin position="59"/>
        <end position="102"/>
    </location>
</feature>
<dbReference type="AlphaFoldDB" id="A0AAV7WKX7"/>
<gene>
    <name evidence="2" type="ORF">NDU88_000856</name>
</gene>
<keyword evidence="3" id="KW-1185">Reference proteome</keyword>
<proteinExistence type="predicted"/>
<dbReference type="Proteomes" id="UP001066276">
    <property type="component" value="Chromosome 1_1"/>
</dbReference>
<protein>
    <submittedName>
        <fullName evidence="2">Uncharacterized protein</fullName>
    </submittedName>
</protein>
<dbReference type="EMBL" id="JANPWB010000001">
    <property type="protein sequence ID" value="KAJ1213218.1"/>
    <property type="molecule type" value="Genomic_DNA"/>
</dbReference>
<name>A0AAV7WKX7_PLEWA</name>
<reference evidence="2" key="1">
    <citation type="journal article" date="2022" name="bioRxiv">
        <title>Sequencing and chromosome-scale assembly of the giantPleurodeles waltlgenome.</title>
        <authorList>
            <person name="Brown T."/>
            <person name="Elewa A."/>
            <person name="Iarovenko S."/>
            <person name="Subramanian E."/>
            <person name="Araus A.J."/>
            <person name="Petzold A."/>
            <person name="Susuki M."/>
            <person name="Suzuki K.-i.T."/>
            <person name="Hayashi T."/>
            <person name="Toyoda A."/>
            <person name="Oliveira C."/>
            <person name="Osipova E."/>
            <person name="Leigh N.D."/>
            <person name="Simon A."/>
            <person name="Yun M.H."/>
        </authorList>
    </citation>
    <scope>NUCLEOTIDE SEQUENCE</scope>
    <source>
        <strain evidence="2">20211129_DDA</strain>
        <tissue evidence="2">Liver</tissue>
    </source>
</reference>
<feature type="region of interest" description="Disordered" evidence="1">
    <location>
        <begin position="1"/>
        <end position="37"/>
    </location>
</feature>
<sequence>MRVGPIDECPRGTSNSDPRSCTHVNTEEEGCCGAPEREKRDAKEAVHDERSAVALRTAQRLEDHWTQQATKGQRRTARNLGRPKGLGKQSSQPKTRRLPMLK</sequence>
<comment type="caution">
    <text evidence="2">The sequence shown here is derived from an EMBL/GenBank/DDBJ whole genome shotgun (WGS) entry which is preliminary data.</text>
</comment>
<evidence type="ECO:0000313" key="3">
    <source>
        <dbReference type="Proteomes" id="UP001066276"/>
    </source>
</evidence>
<organism evidence="2 3">
    <name type="scientific">Pleurodeles waltl</name>
    <name type="common">Iberian ribbed newt</name>
    <dbReference type="NCBI Taxonomy" id="8319"/>
    <lineage>
        <taxon>Eukaryota</taxon>
        <taxon>Metazoa</taxon>
        <taxon>Chordata</taxon>
        <taxon>Craniata</taxon>
        <taxon>Vertebrata</taxon>
        <taxon>Euteleostomi</taxon>
        <taxon>Amphibia</taxon>
        <taxon>Batrachia</taxon>
        <taxon>Caudata</taxon>
        <taxon>Salamandroidea</taxon>
        <taxon>Salamandridae</taxon>
        <taxon>Pleurodelinae</taxon>
        <taxon>Pleurodeles</taxon>
    </lineage>
</organism>
<accession>A0AAV7WKX7</accession>
<evidence type="ECO:0000256" key="1">
    <source>
        <dbReference type="SAM" id="MobiDB-lite"/>
    </source>
</evidence>
<evidence type="ECO:0000313" key="2">
    <source>
        <dbReference type="EMBL" id="KAJ1213218.1"/>
    </source>
</evidence>
<feature type="compositionally biased region" description="Polar residues" evidence="1">
    <location>
        <begin position="12"/>
        <end position="24"/>
    </location>
</feature>